<reference evidence="1 2" key="1">
    <citation type="journal article" date="2021" name="Nat. Commun.">
        <title>Genetic determinants of endophytism in the Arabidopsis root mycobiome.</title>
        <authorList>
            <person name="Mesny F."/>
            <person name="Miyauchi S."/>
            <person name="Thiergart T."/>
            <person name="Pickel B."/>
            <person name="Atanasova L."/>
            <person name="Karlsson M."/>
            <person name="Huettel B."/>
            <person name="Barry K.W."/>
            <person name="Haridas S."/>
            <person name="Chen C."/>
            <person name="Bauer D."/>
            <person name="Andreopoulos W."/>
            <person name="Pangilinan J."/>
            <person name="LaButti K."/>
            <person name="Riley R."/>
            <person name="Lipzen A."/>
            <person name="Clum A."/>
            <person name="Drula E."/>
            <person name="Henrissat B."/>
            <person name="Kohler A."/>
            <person name="Grigoriev I.V."/>
            <person name="Martin F.M."/>
            <person name="Hacquard S."/>
        </authorList>
    </citation>
    <scope>NUCLEOTIDE SEQUENCE [LARGE SCALE GENOMIC DNA]</scope>
    <source>
        <strain evidence="1 2">MPI-SDFR-AT-0080</strain>
    </source>
</reference>
<dbReference type="SUPFAM" id="SSF48371">
    <property type="entry name" value="ARM repeat"/>
    <property type="match status" value="1"/>
</dbReference>
<sequence length="587" mass="63919">MEWPPATSPLSLIKAAKAFFGSPDQEPTPEVLEALPGRLEELRRGDQPDSWDKLLELLADASRDQKWREPVEKSGLLKYYLESLDPATLPATSSKQLLRAIGNGVADRDDSRAVVLPFLDKIISCLQAPALTPVAISVLYNTCLGYEPAQKEAAGLRLDRQLCHHLSAETPNVSQVIELLAWVSDNLSEDVLSESEDCLNAIMQYIPSCDEWEDFKNLISSASVYLQDSSIQHKVLHSDGLSQITRLLQQKADELPLLQSALDPEDLKDFQEDLRITTGLVMNAIASITAHDDFPRLYPPTSPLLLTQGAWLSSPHPILQTCACITLGNAAITDATNISFVHDHAYHIPTLSILRSASDRTLLYLAAGFLRHLAQPPSNVGPVTSAGAITTLAPLLDRRETELDFEIAAVLRRLVNHSAPNAATLARDTSTIAKLLTAARQSKTGFEVGRLLIAIARKLRESAEGESTQEQLWSSLLAHDEVLRPLLLMVRQDQVAALAAEGWFGLGLFASTPEGARKVAALFATDEDDWRVLREAVTKGEAGAADTKNAVTAAHLVAQSLEDGEEKRKWEALAREGREGGAAAAAE</sequence>
<dbReference type="EMBL" id="JAGTJR010000018">
    <property type="protein sequence ID" value="KAH7045905.1"/>
    <property type="molecule type" value="Genomic_DNA"/>
</dbReference>
<dbReference type="InterPro" id="IPR016024">
    <property type="entry name" value="ARM-type_fold"/>
</dbReference>
<accession>A0ABQ8G604</accession>
<evidence type="ECO:0000313" key="2">
    <source>
        <dbReference type="Proteomes" id="UP000774617"/>
    </source>
</evidence>
<dbReference type="Proteomes" id="UP000774617">
    <property type="component" value="Unassembled WGS sequence"/>
</dbReference>
<comment type="caution">
    <text evidence="1">The sequence shown here is derived from an EMBL/GenBank/DDBJ whole genome shotgun (WGS) entry which is preliminary data.</text>
</comment>
<gene>
    <name evidence="1" type="ORF">B0J12DRAFT_757120</name>
</gene>
<evidence type="ECO:0000313" key="1">
    <source>
        <dbReference type="EMBL" id="KAH7045905.1"/>
    </source>
</evidence>
<keyword evidence="2" id="KW-1185">Reference proteome</keyword>
<dbReference type="InterPro" id="IPR011989">
    <property type="entry name" value="ARM-like"/>
</dbReference>
<evidence type="ECO:0008006" key="3">
    <source>
        <dbReference type="Google" id="ProtNLM"/>
    </source>
</evidence>
<organism evidence="1 2">
    <name type="scientific">Macrophomina phaseolina</name>
    <dbReference type="NCBI Taxonomy" id="35725"/>
    <lineage>
        <taxon>Eukaryota</taxon>
        <taxon>Fungi</taxon>
        <taxon>Dikarya</taxon>
        <taxon>Ascomycota</taxon>
        <taxon>Pezizomycotina</taxon>
        <taxon>Dothideomycetes</taxon>
        <taxon>Dothideomycetes incertae sedis</taxon>
        <taxon>Botryosphaeriales</taxon>
        <taxon>Botryosphaeriaceae</taxon>
        <taxon>Macrophomina</taxon>
    </lineage>
</organism>
<protein>
    <recommendedName>
        <fullName evidence="3">Armadillo-like helical</fullName>
    </recommendedName>
</protein>
<name>A0ABQ8G604_9PEZI</name>
<dbReference type="InterPro" id="IPR040144">
    <property type="entry name" value="RAP1GDS1"/>
</dbReference>
<dbReference type="PANTHER" id="PTHR10957">
    <property type="entry name" value="RAP1 GTPASE-GDP DISSOCIATION STIMULATOR 1"/>
    <property type="match status" value="1"/>
</dbReference>
<proteinExistence type="predicted"/>
<dbReference type="Gene3D" id="1.25.10.10">
    <property type="entry name" value="Leucine-rich Repeat Variant"/>
    <property type="match status" value="1"/>
</dbReference>